<protein>
    <submittedName>
        <fullName evidence="2">Uncharacterized protein</fullName>
    </submittedName>
</protein>
<dbReference type="AlphaFoldDB" id="A0A5Q0UFJ9"/>
<evidence type="ECO:0000256" key="1">
    <source>
        <dbReference type="SAM" id="MobiDB-lite"/>
    </source>
</evidence>
<keyword evidence="3" id="KW-1185">Reference proteome</keyword>
<dbReference type="EMBL" id="CP040089">
    <property type="protein sequence ID" value="QGA80356.1"/>
    <property type="molecule type" value="Genomic_DNA"/>
</dbReference>
<evidence type="ECO:0000313" key="3">
    <source>
        <dbReference type="Proteomes" id="UP000377803"/>
    </source>
</evidence>
<organism evidence="2 3">
    <name type="scientific">Candidatus Nanohalobium constans</name>
    <dbReference type="NCBI Taxonomy" id="2565781"/>
    <lineage>
        <taxon>Archaea</taxon>
        <taxon>Candidatus Nanohalarchaeota</taxon>
        <taxon>Candidatus Nanohalobia</taxon>
        <taxon>Candidatus Nanohalobiales</taxon>
        <taxon>Candidatus Nanohalobiaceae</taxon>
        <taxon>Candidatus Nanohalobium</taxon>
    </lineage>
</organism>
<proteinExistence type="predicted"/>
<sequence>MRNLKIPLLLTLAILLTVTASSKIEITPSNGETLEYGENVQLELDEDSIANEIYVTGCNSQIKLGSGFQPKLLYEFNIPEDLSCGLGEHTITAHRTEDTQSKYKLGEDTIEVTSPSNTPHSGSYLYIKYNSDGDAQITDDTLHWMFLSDNEWENKDSEITPSIFSALPPQIDKTGYALIIEKDGFSGGGNEGGLFPFGNVPEDDSNLPKYIKGRVGIDDFLTDMHDQTCTDDQKDVGIEAGSKSRCGVTEGQLADGDSRNDPSLVAYRFPNPDVQWSYNSPPSGIGEDVTPIHDNGAYDTRSEVMMGYEEVPAGTQSTEPRFYICRDTMDGESVNRYPSTESKSEIYRCDAGGTTDLMDWRVGGSKWSGEWVKVTECEDGVDNNDNNYVDTNDHPACSGTSDKTEREAGPSGNCGYLGYTQEGKIKINYTNSENECITEKLRDFNHDDSGNLKQPETFRCDESRSSNGEEDSFCTTELKEHDGDVKVAEYYPTKEHIEAQFGTKKLENGVPLVNLPPQTNQEPSKDFITNERFYISTAEPKGWQTGLQTLHQAEKKYSETNPHSQPTWDVKGMKVTQPYGNNNPSNYEDAWEVANTGTSDGVKNKSFQGGFHGNCGSEKWNLKEGTWLCPSGLLDTSIQVNLFDKSPRETNHYVGLELPAQEAHKWSQLLGVPTAPDSSTNGISKLQIRANCWQGKPGQRPANNDDIKTGIKKVENAGPNSDETNILALRLPENRDWGDNNKALGRDHYTCNFGLQQQITSSDYKPTVDDVFTSTGSLIGEITDCDSGTCYIVAGSNSIKPITVKTNEKQPTNNIQTTLEKANTNTQTNTPTNNIFNTYPEGGGLAGTQPRDPLEVCQRFHDCPDSQ</sequence>
<dbReference type="KEGG" id="ncon:LC1Nh_0455"/>
<dbReference type="RefSeq" id="WP_153550095.1">
    <property type="nucleotide sequence ID" value="NZ_CP040089.1"/>
</dbReference>
<evidence type="ECO:0000313" key="2">
    <source>
        <dbReference type="EMBL" id="QGA80356.1"/>
    </source>
</evidence>
<accession>A0A5Q0UFJ9</accession>
<name>A0A5Q0UFJ9_9ARCH</name>
<gene>
    <name evidence="2" type="ORF">LC1Nh_0455</name>
</gene>
<dbReference type="GeneID" id="42364839"/>
<feature type="compositionally biased region" description="Basic and acidic residues" evidence="1">
    <location>
        <begin position="447"/>
        <end position="464"/>
    </location>
</feature>
<reference evidence="3" key="1">
    <citation type="submission" date="2019-05" db="EMBL/GenBank/DDBJ databases">
        <title>Candidatus Nanohalobium constans, a novel model system to study the DPANN nano-sized archaea: genomic and physiological characterization of a nanoarchaeon co-cultured with its chitinotrophic host.</title>
        <authorList>
            <person name="La Cono V."/>
            <person name="Arcadi E."/>
            <person name="Crisafi F."/>
            <person name="Denaro R."/>
            <person name="La Spada G."/>
            <person name="Messina E."/>
            <person name="Smedile F."/>
            <person name="Toshchakov S.V."/>
            <person name="Shevchenko M.A."/>
            <person name="Golyshin P.N."/>
            <person name="Golyshina O.V."/>
            <person name="Ferrer M."/>
            <person name="Rohde M."/>
            <person name="Mushegian A."/>
            <person name="Sorokin D.Y."/>
            <person name="Giuliano L."/>
            <person name="Yakimov M.M."/>
        </authorList>
    </citation>
    <scope>NUCLEOTIDE SEQUENCE [LARGE SCALE GENOMIC DNA]</scope>
    <source>
        <strain evidence="3">LC1Nh</strain>
    </source>
</reference>
<dbReference type="Proteomes" id="UP000377803">
    <property type="component" value="Chromosome"/>
</dbReference>
<feature type="region of interest" description="Disordered" evidence="1">
    <location>
        <begin position="447"/>
        <end position="470"/>
    </location>
</feature>
<dbReference type="OrthoDB" id="387596at2157"/>